<evidence type="ECO:0000259" key="8">
    <source>
        <dbReference type="PROSITE" id="PS51159"/>
    </source>
</evidence>
<dbReference type="SUPFAM" id="SSF56112">
    <property type="entry name" value="Protein kinase-like (PK-like)"/>
    <property type="match status" value="1"/>
</dbReference>
<dbReference type="Proteomes" id="UP001163105">
    <property type="component" value="Unassembled WGS sequence"/>
</dbReference>
<name>A0AB34FEN0_9HYPO</name>
<dbReference type="Gene3D" id="3.30.200.20">
    <property type="entry name" value="Phosphorylase Kinase, domain 1"/>
    <property type="match status" value="1"/>
</dbReference>
<comment type="similarity">
    <text evidence="5">Belongs to the protein kinase superfamily. Ser/Thr protein kinase family. GCN2 subfamily.</text>
</comment>
<comment type="caution">
    <text evidence="9">The sequence shown here is derived from an EMBL/GenBank/DDBJ whole genome shotgun (WGS) entry which is preliminary data.</text>
</comment>
<feature type="domain" description="CBM21" evidence="8">
    <location>
        <begin position="284"/>
        <end position="398"/>
    </location>
</feature>
<feature type="region of interest" description="Disordered" evidence="6">
    <location>
        <begin position="536"/>
        <end position="566"/>
    </location>
</feature>
<keyword evidence="4" id="KW-0067">ATP-binding</keyword>
<dbReference type="GO" id="GO:0005634">
    <property type="term" value="C:nucleus"/>
    <property type="evidence" value="ECO:0007669"/>
    <property type="project" value="TreeGrafter"/>
</dbReference>
<dbReference type="PANTHER" id="PTHR11042">
    <property type="entry name" value="EUKARYOTIC TRANSLATION INITIATION FACTOR 2-ALPHA KINASE EIF2-ALPHA KINASE -RELATED"/>
    <property type="match status" value="1"/>
</dbReference>
<dbReference type="InterPro" id="IPR008271">
    <property type="entry name" value="Ser/Thr_kinase_AS"/>
</dbReference>
<evidence type="ECO:0000259" key="7">
    <source>
        <dbReference type="PROSITE" id="PS50011"/>
    </source>
</evidence>
<dbReference type="PROSITE" id="PS50011">
    <property type="entry name" value="PROTEIN_KINASE_DOM"/>
    <property type="match status" value="1"/>
</dbReference>
<dbReference type="EMBL" id="JAQHRD010000012">
    <property type="protein sequence ID" value="KAJ6437504.1"/>
    <property type="molecule type" value="Genomic_DNA"/>
</dbReference>
<dbReference type="InterPro" id="IPR038175">
    <property type="entry name" value="CBM21_dom_sf"/>
</dbReference>
<gene>
    <name evidence="9" type="ORF">O9K51_10063</name>
</gene>
<keyword evidence="2" id="KW-0547">Nucleotide-binding</keyword>
<dbReference type="Gene3D" id="2.60.40.2440">
    <property type="entry name" value="Carbohydrate binding type-21 domain"/>
    <property type="match status" value="1"/>
</dbReference>
<feature type="domain" description="Protein kinase" evidence="7">
    <location>
        <begin position="596"/>
        <end position="919"/>
    </location>
</feature>
<feature type="region of interest" description="Disordered" evidence="6">
    <location>
        <begin position="1209"/>
        <end position="1246"/>
    </location>
</feature>
<dbReference type="InterPro" id="IPR050339">
    <property type="entry name" value="CC_SR_Kinase"/>
</dbReference>
<evidence type="ECO:0000256" key="4">
    <source>
        <dbReference type="ARBA" id="ARBA00022840"/>
    </source>
</evidence>
<dbReference type="InterPro" id="IPR000719">
    <property type="entry name" value="Prot_kinase_dom"/>
</dbReference>
<dbReference type="Gene3D" id="1.10.510.10">
    <property type="entry name" value="Transferase(Phosphotransferase) domain 1"/>
    <property type="match status" value="1"/>
</dbReference>
<accession>A0AB34FEN0</accession>
<feature type="region of interest" description="Disordered" evidence="6">
    <location>
        <begin position="410"/>
        <end position="455"/>
    </location>
</feature>
<dbReference type="PROSITE" id="PS51159">
    <property type="entry name" value="CBM21"/>
    <property type="match status" value="1"/>
</dbReference>
<dbReference type="GO" id="GO:0110031">
    <property type="term" value="P:negative regulation of G2/MI transition of meiotic cell cycle"/>
    <property type="evidence" value="ECO:0007669"/>
    <property type="project" value="TreeGrafter"/>
</dbReference>
<dbReference type="GO" id="GO:0004713">
    <property type="term" value="F:protein tyrosine kinase activity"/>
    <property type="evidence" value="ECO:0007669"/>
    <property type="project" value="TreeGrafter"/>
</dbReference>
<protein>
    <submittedName>
        <fullName evidence="9">Protein phosphatase regulator</fullName>
    </submittedName>
</protein>
<evidence type="ECO:0000313" key="9">
    <source>
        <dbReference type="EMBL" id="KAJ6437504.1"/>
    </source>
</evidence>
<evidence type="ECO:0000256" key="3">
    <source>
        <dbReference type="ARBA" id="ARBA00022777"/>
    </source>
</evidence>
<dbReference type="InterPro" id="IPR005036">
    <property type="entry name" value="CBM21_dom"/>
</dbReference>
<evidence type="ECO:0000256" key="1">
    <source>
        <dbReference type="ARBA" id="ARBA00022679"/>
    </source>
</evidence>
<proteinExistence type="inferred from homology"/>
<dbReference type="SMART" id="SM00220">
    <property type="entry name" value="S_TKc"/>
    <property type="match status" value="1"/>
</dbReference>
<dbReference type="GO" id="GO:0005524">
    <property type="term" value="F:ATP binding"/>
    <property type="evidence" value="ECO:0007669"/>
    <property type="project" value="UniProtKB-KW"/>
</dbReference>
<dbReference type="GO" id="GO:0005737">
    <property type="term" value="C:cytoplasm"/>
    <property type="evidence" value="ECO:0007669"/>
    <property type="project" value="TreeGrafter"/>
</dbReference>
<evidence type="ECO:0000256" key="5">
    <source>
        <dbReference type="ARBA" id="ARBA00037982"/>
    </source>
</evidence>
<sequence>MAESRLARSARVWDAVYATLSPNDARFFSLCVLGSPAVPFASPAARVPPEAVVAAGNDISGEYFRQSAPLPQDEGRLTRKGDIVALPESVALGDDDDESPALGGWNRDTLKDLRSPASQVSLPAIAGAPSNEAKQELKPQHASELNKLSPARLAAKNISLKSADNLIGSSDVIASADREQKPQIVRKLSGEIVRPALRTPAAGRSSGMPVIPALAKAVRFNSHIGHIRYFSQGDGPLPFSAGPSLAVGYERRNIEYRSPGNGEQDSESPPFEWQLVTANFPADLHPPRTVPVMLEAVWLSNDEKSLRGSIAVANIAFHKHVACHFTLDHWKTVSDVCAEYSGEPRRWQTPIGYDCFTFTIKLSDIANLESKTLLFCILYTVNDQEFWDNNYASNFQVNFRTKHMSRSGKDRFQGAVASPAEGQARTDQRQTAGGSWGPLSTPKSPDASGSGPLVSTFDQQIHDHLGEWGRRRLNTKSTTNLARDNIADSVTSRSGAAFSARYDLGASLINATRAAKLRRNEDALYMKSNMRGFGSSLDVAHEPHPSSSSNCHGSGAPQSPKPSLPSASYEELVNRYCFALGRRQDIELDGSLYTRFDKVAPVGKGAFSVVYRATKLPYPGAIATANVPFQPVNDRNLPRSQVFAVKKSKHPYYGPKDRAMKLREIHILQALTQAQHVVHYVDHWEDSSHFYIQTEFYGGGNLEQFLKASGRSARLDAFRVFKVLHDLCLGLKEIHDAGFVHLDIKPANVLIDSDGALKVGDFGLAQPCSFTADLDIEGDRVYMAPEVLRGKAGQAADVFSLGLIALESSSNVVLPDNGPFWVALRRGDLSEIPSLTRMAATESRIQASKQATQSGDIWDGCWISTENLLSSRNGCGQQPQFMVDAGHRSSLDAIVKRMIAPKAAERPRAEQVLDFEGLIWALQAPDDRLFLRRSTQLDRATFPNRYESLIDATRVSKLGKDNDALYMESDISRFGTSLDLPHAVRPTRLSCHRPVESRSLNPSLPSASYEEFLSKYSLHVVLRARHGVKQWFLFAVLDDCQQLDENQFFQQQHIQDQLDDRGWHLRGHLFDCQEHHYGHIGSSTTKWSNSTITLCSISMTTSTVYTTTVHTVTQCPPYVTNCPNGGYVTTDNYTTVCHVTKVQKSAKPTRIMTSAEWTTSTLYATKIHTVRTCPPQVSNCPVGYVTTEIIPWYTTVYAVTGSETRKVPQPTLSGPGSVNPPAAECTTTSEAASSITTTPTVSTKSRAPLMFTKPGCSDHGCPNVSGEAKPTLSWRTTSGPSHGFTSTVGGHSVVPSSPVKAGASKAGLSLGSLVAMVAFQMLAFTQPQVIRVRNGTVNFETDNADRQPWIQLWAALVKETEPNLPDLDMPVNIMDENRIIVPWDVISTYAATEQAKRAMVNTKDASGTFTRLLETEEQDVYSPDWVTDDANKYWEYLRVACPPDSPARNTSRLNSFSYEVEYPGEPMAYTHNGFIQNITKARDPCLQPHLRGLHGTFVESVSMSTTRQLFPLFSGSKLPQNNEILIPGAMYLSDRDFYTGGDWHGPEWSLKRNGLVWRGTASGGRNKENNWWHFHRHRWVQMMNGTTVSAVESGDKARGPTFDLPQVPEHLQEWHDDRLFPWVHYVPFDNSYSDIYAVMDYFLSHDDAAKKIALEGHRWAKQAYRREDMKLDRLAYVADIDNSGG</sequence>
<evidence type="ECO:0000256" key="6">
    <source>
        <dbReference type="SAM" id="MobiDB-lite"/>
    </source>
</evidence>
<dbReference type="Pfam" id="PF05686">
    <property type="entry name" value="Glyco_transf_90"/>
    <property type="match status" value="1"/>
</dbReference>
<organism evidence="9 10">
    <name type="scientific">Purpureocillium lavendulum</name>
    <dbReference type="NCBI Taxonomy" id="1247861"/>
    <lineage>
        <taxon>Eukaryota</taxon>
        <taxon>Fungi</taxon>
        <taxon>Dikarya</taxon>
        <taxon>Ascomycota</taxon>
        <taxon>Pezizomycotina</taxon>
        <taxon>Sordariomycetes</taxon>
        <taxon>Hypocreomycetidae</taxon>
        <taxon>Hypocreales</taxon>
        <taxon>Ophiocordycipitaceae</taxon>
        <taxon>Purpureocillium</taxon>
    </lineage>
</organism>
<dbReference type="Pfam" id="PF03370">
    <property type="entry name" value="CBM_21"/>
    <property type="match status" value="1"/>
</dbReference>
<keyword evidence="10" id="KW-1185">Reference proteome</keyword>
<dbReference type="InterPro" id="IPR011009">
    <property type="entry name" value="Kinase-like_dom_sf"/>
</dbReference>
<keyword evidence="3" id="KW-0418">Kinase</keyword>
<keyword evidence="1" id="KW-0808">Transferase</keyword>
<evidence type="ECO:0000256" key="2">
    <source>
        <dbReference type="ARBA" id="ARBA00022741"/>
    </source>
</evidence>
<dbReference type="PROSITE" id="PS00108">
    <property type="entry name" value="PROTEIN_KINASE_ST"/>
    <property type="match status" value="1"/>
</dbReference>
<dbReference type="InterPro" id="IPR006598">
    <property type="entry name" value="CAP10"/>
</dbReference>
<dbReference type="Pfam" id="PF00069">
    <property type="entry name" value="Pkinase"/>
    <property type="match status" value="1"/>
</dbReference>
<evidence type="ECO:0000313" key="10">
    <source>
        <dbReference type="Proteomes" id="UP001163105"/>
    </source>
</evidence>
<dbReference type="SMART" id="SM00672">
    <property type="entry name" value="CAP10"/>
    <property type="match status" value="1"/>
</dbReference>
<reference evidence="9" key="1">
    <citation type="submission" date="2023-01" db="EMBL/GenBank/DDBJ databases">
        <title>The growth and conidiation of Purpureocillium lavendulum are regulated by nitrogen source and histone H3K14 acetylation.</title>
        <authorList>
            <person name="Tang P."/>
            <person name="Han J."/>
            <person name="Zhang C."/>
            <person name="Tang P."/>
            <person name="Qi F."/>
            <person name="Zhang K."/>
            <person name="Liang L."/>
        </authorList>
    </citation>
    <scope>NUCLEOTIDE SEQUENCE</scope>
    <source>
        <strain evidence="9">YMF1.00683</strain>
    </source>
</reference>
<dbReference type="PANTHER" id="PTHR11042:SF196">
    <property type="entry name" value="MITOSIS INHIBITOR PROTEIN KINASE SWE1"/>
    <property type="match status" value="1"/>
</dbReference>
<feature type="compositionally biased region" description="Low complexity" evidence="6">
    <location>
        <begin position="1220"/>
        <end position="1240"/>
    </location>
</feature>